<dbReference type="InterPro" id="IPR010998">
    <property type="entry name" value="Integrase_recombinase_N"/>
</dbReference>
<feature type="non-terminal residue" evidence="3">
    <location>
        <position position="1"/>
    </location>
</feature>
<dbReference type="GO" id="GO:0006310">
    <property type="term" value="P:DNA recombination"/>
    <property type="evidence" value="ECO:0007669"/>
    <property type="project" value="UniProtKB-KW"/>
</dbReference>
<name>A0A7J6SGS4_PEROL</name>
<dbReference type="InterPro" id="IPR013762">
    <property type="entry name" value="Integrase-like_cat_sf"/>
</dbReference>
<feature type="non-terminal residue" evidence="3">
    <location>
        <position position="414"/>
    </location>
</feature>
<dbReference type="GO" id="GO:0015074">
    <property type="term" value="P:DNA integration"/>
    <property type="evidence" value="ECO:0007669"/>
    <property type="project" value="InterPro"/>
</dbReference>
<dbReference type="PANTHER" id="PTHR34605:SF4">
    <property type="entry name" value="DNA ADENINE METHYLTRANSFERASE"/>
    <property type="match status" value="1"/>
</dbReference>
<dbReference type="GO" id="GO:0003677">
    <property type="term" value="F:DNA binding"/>
    <property type="evidence" value="ECO:0007669"/>
    <property type="project" value="UniProtKB-KW"/>
</dbReference>
<gene>
    <name evidence="3" type="ORF">FOZ62_003409</name>
</gene>
<evidence type="ECO:0000313" key="3">
    <source>
        <dbReference type="EMBL" id="KAF4731997.1"/>
    </source>
</evidence>
<organism evidence="3 4">
    <name type="scientific">Perkinsus olseni</name>
    <name type="common">Perkinsus atlanticus</name>
    <dbReference type="NCBI Taxonomy" id="32597"/>
    <lineage>
        <taxon>Eukaryota</taxon>
        <taxon>Sar</taxon>
        <taxon>Alveolata</taxon>
        <taxon>Perkinsozoa</taxon>
        <taxon>Perkinsea</taxon>
        <taxon>Perkinsida</taxon>
        <taxon>Perkinsidae</taxon>
        <taxon>Perkinsus</taxon>
    </lineage>
</organism>
<reference evidence="3 4" key="1">
    <citation type="submission" date="2020-04" db="EMBL/GenBank/DDBJ databases">
        <title>Perkinsus olseni comparative genomics.</title>
        <authorList>
            <person name="Bogema D.R."/>
        </authorList>
    </citation>
    <scope>NUCLEOTIDE SEQUENCE [LARGE SCALE GENOMIC DNA]</scope>
    <source>
        <strain evidence="3">ATCC PRA-205</strain>
    </source>
</reference>
<dbReference type="SUPFAM" id="SSF47823">
    <property type="entry name" value="lambda integrase-like, N-terminal domain"/>
    <property type="match status" value="1"/>
</dbReference>
<protein>
    <recommendedName>
        <fullName evidence="5">Tyr recombinase domain-containing protein</fullName>
    </recommendedName>
</protein>
<evidence type="ECO:0008006" key="5">
    <source>
        <dbReference type="Google" id="ProtNLM"/>
    </source>
</evidence>
<sequence>DHVRGEANGLADFLSRSSSVQRNQMMSGLGVEVNVAPILQMLALSLLLSLPDMGDRIDPAVEREFYSHRASWVVGPSRRSRASSSSVTVSGKAVVTERAIVPYTPIGVAGQQRSRARGSSNRRLPDVDEMDISSHMECARAPSTNKKRGSVITRYVELCGRHTVESFPISSASLILFVVSLTKKALMYETVADYVNIVKVESRRYSEVQLSQTADEEVRLTLQAAKRLLGNRKKDRTVTLNVAQVRVLSYLTPESGRRRSTVAYLIGMMGLMRLKEVAALKLGDLAFGVRGDYVAIKIRSSKTDQSGVGRTIYIGCVSAPIPDSCTEHACAVHRLLRMIESFERLDRKDSLFGASYSQLSKDIKSLVTTTLDGNLDEEEVGKRTSHSMRRTGVRLLADAGLRLEDIADYGRWKD</sequence>
<accession>A0A7J6SGS4</accession>
<comment type="caution">
    <text evidence="3">The sequence shown here is derived from an EMBL/GenBank/DDBJ whole genome shotgun (WGS) entry which is preliminary data.</text>
</comment>
<dbReference type="PANTHER" id="PTHR34605">
    <property type="entry name" value="PHAGE_INTEGRASE DOMAIN-CONTAINING PROTEIN"/>
    <property type="match status" value="1"/>
</dbReference>
<evidence type="ECO:0000256" key="2">
    <source>
        <dbReference type="ARBA" id="ARBA00023172"/>
    </source>
</evidence>
<dbReference type="Gene3D" id="1.10.150.130">
    <property type="match status" value="1"/>
</dbReference>
<evidence type="ECO:0000256" key="1">
    <source>
        <dbReference type="ARBA" id="ARBA00023125"/>
    </source>
</evidence>
<evidence type="ECO:0000313" key="4">
    <source>
        <dbReference type="Proteomes" id="UP000574390"/>
    </source>
</evidence>
<dbReference type="InterPro" id="IPR011010">
    <property type="entry name" value="DNA_brk_join_enz"/>
</dbReference>
<keyword evidence="2" id="KW-0233">DNA recombination</keyword>
<dbReference type="InterPro" id="IPR052925">
    <property type="entry name" value="Phage_Integrase-like_Recomb"/>
</dbReference>
<proteinExistence type="predicted"/>
<dbReference type="AlphaFoldDB" id="A0A7J6SGS4"/>
<keyword evidence="1" id="KW-0238">DNA-binding</keyword>
<dbReference type="Proteomes" id="UP000574390">
    <property type="component" value="Unassembled WGS sequence"/>
</dbReference>
<dbReference type="SUPFAM" id="SSF56349">
    <property type="entry name" value="DNA breaking-rejoining enzymes"/>
    <property type="match status" value="1"/>
</dbReference>
<dbReference type="EMBL" id="JABANM010014867">
    <property type="protein sequence ID" value="KAF4731997.1"/>
    <property type="molecule type" value="Genomic_DNA"/>
</dbReference>
<dbReference type="Gene3D" id="1.10.443.10">
    <property type="entry name" value="Intergrase catalytic core"/>
    <property type="match status" value="1"/>
</dbReference>